<organism evidence="4 5">
    <name type="scientific">Durusdinium trenchii</name>
    <dbReference type="NCBI Taxonomy" id="1381693"/>
    <lineage>
        <taxon>Eukaryota</taxon>
        <taxon>Sar</taxon>
        <taxon>Alveolata</taxon>
        <taxon>Dinophyceae</taxon>
        <taxon>Suessiales</taxon>
        <taxon>Symbiodiniaceae</taxon>
        <taxon>Durusdinium</taxon>
    </lineage>
</organism>
<keyword evidence="2" id="KW-0808">Transferase</keyword>
<proteinExistence type="predicted"/>
<comment type="caution">
    <text evidence="4">The sequence shown here is derived from an EMBL/GenBank/DDBJ whole genome shotgun (WGS) entry which is preliminary data.</text>
</comment>
<feature type="region of interest" description="Disordered" evidence="3">
    <location>
        <begin position="572"/>
        <end position="606"/>
    </location>
</feature>
<evidence type="ECO:0000313" key="5">
    <source>
        <dbReference type="Proteomes" id="UP001642464"/>
    </source>
</evidence>
<evidence type="ECO:0000313" key="4">
    <source>
        <dbReference type="EMBL" id="CAK9033991.1"/>
    </source>
</evidence>
<keyword evidence="5" id="KW-1185">Reference proteome</keyword>
<dbReference type="InterPro" id="IPR001525">
    <property type="entry name" value="C5_MeTfrase"/>
</dbReference>
<name>A0ABP0L4C3_9DINO</name>
<accession>A0ABP0L4C3</accession>
<dbReference type="Gene3D" id="3.40.50.150">
    <property type="entry name" value="Vaccinia Virus protein VP39"/>
    <property type="match status" value="1"/>
</dbReference>
<gene>
    <name evidence="4" type="ORF">SCF082_LOCUS20702</name>
</gene>
<evidence type="ECO:0000256" key="2">
    <source>
        <dbReference type="ARBA" id="ARBA00022679"/>
    </source>
</evidence>
<dbReference type="Pfam" id="PF00145">
    <property type="entry name" value="DNA_methylase"/>
    <property type="match status" value="1"/>
</dbReference>
<keyword evidence="1" id="KW-0489">Methyltransferase</keyword>
<dbReference type="Proteomes" id="UP001642464">
    <property type="component" value="Unassembled WGS sequence"/>
</dbReference>
<sequence length="944" mass="105960">MPNWQTEIVEGDPDFSERFTCGFLRDVEKHFELSHPGQIGPKKTWKHSRMELCFIVLTEVSDFVQIFLKEPCFDGLRQRYDQIKEELHRLGYVVSAAMCNTANYGLPQQRTRAWVMCVLASQCESSAGDLMREALLSFQCQPVPLEIILSKAPPVEEGKSASKPVRPLPMKSAAPKWKDSLKHVFKQFGKEKVTARIADLEGRLTCCSDREIAILAASMEEVISTKKIDPVRELMVIQVDQNFGRQNFPKSNVRTTSCLIPGGKYICTGHGVEEEKPWPLGKGGSFLDIVQKCFQHNNERLLTDSLTFAKTIGMVGRDADMDTFAQKLVVSKDFEGENPWINNSEFGLAGRPLSEEKILLPLSRELLLPESLDPDSDLRFAERARPSVEATSAQKGQHRWLTMLRSLLTMSSGYSLKKKPVIVINLTSYVEDVGAFQLRELHEELKGGFNTEQLFYQSIWWLNKDQFGAARLTREVVDSWLSGKLEFAGQRINLNAPDLTQDEISSVPGGAAAMSSLDTLQFEVLERVGGKMVIKSDEHRFWTTQGGSITEDYQSLREKHLALIGSAGADAATRQVVEASEEQEQPEPLPSTSENEEKESLAKLEESPGLELKVASEISGVDLILGKDKSLWLYSSSADKMIGKHVQIGGFGTGQYVPAEGEEGLEFKLPQGDKTLIQLDETSWKQDGSGTSVISLFKLLLMCENEKNITDHKISYLNVKRKDDANLESGMDGFEVSYKNHMRFKCVTPDKLSGKNFFCKVIGKASEFQQLIPVFRFRFERIGATLKLQKPHIGLHFLHGMSGMYEKSSFGHECVREFLMRFRSLPVIAQDQNDMAVIMEMILLLTVLSNMTFKAAMDGDDRISQLSTWIADAHDIVGPPETWAHLQSVIVADPEHFRLMLSKAQDEMNHLKAECNTGLPYVHNLLGQAELVLVKIKMAIHPLL</sequence>
<reference evidence="4 5" key="1">
    <citation type="submission" date="2024-02" db="EMBL/GenBank/DDBJ databases">
        <authorList>
            <person name="Chen Y."/>
            <person name="Shah S."/>
            <person name="Dougan E. K."/>
            <person name="Thang M."/>
            <person name="Chan C."/>
        </authorList>
    </citation>
    <scope>NUCLEOTIDE SEQUENCE [LARGE SCALE GENOMIC DNA]</scope>
</reference>
<evidence type="ECO:0000256" key="3">
    <source>
        <dbReference type="SAM" id="MobiDB-lite"/>
    </source>
</evidence>
<evidence type="ECO:0008006" key="6">
    <source>
        <dbReference type="Google" id="ProtNLM"/>
    </source>
</evidence>
<dbReference type="InterPro" id="IPR029063">
    <property type="entry name" value="SAM-dependent_MTases_sf"/>
</dbReference>
<dbReference type="EMBL" id="CAXAMM010014514">
    <property type="protein sequence ID" value="CAK9033991.1"/>
    <property type="molecule type" value="Genomic_DNA"/>
</dbReference>
<protein>
    <recommendedName>
        <fullName evidence="6">DNA (cytosine-5-)-methyltransferase</fullName>
    </recommendedName>
</protein>
<evidence type="ECO:0000256" key="1">
    <source>
        <dbReference type="ARBA" id="ARBA00022603"/>
    </source>
</evidence>
<dbReference type="SUPFAM" id="SSF53335">
    <property type="entry name" value="S-adenosyl-L-methionine-dependent methyltransferases"/>
    <property type="match status" value="1"/>
</dbReference>